<reference evidence="2 3" key="1">
    <citation type="submission" date="2023-07" db="EMBL/GenBank/DDBJ databases">
        <title>Genomic Encyclopedia of Type Strains, Phase IV (KMG-IV): sequencing the most valuable type-strain genomes for metagenomic binning, comparative biology and taxonomic classification.</title>
        <authorList>
            <person name="Goeker M."/>
        </authorList>
    </citation>
    <scope>NUCLEOTIDE SEQUENCE [LARGE SCALE GENOMIC DNA]</scope>
    <source>
        <strain evidence="2 3">DSM 22170</strain>
    </source>
</reference>
<feature type="transmembrane region" description="Helical" evidence="1">
    <location>
        <begin position="40"/>
        <end position="65"/>
    </location>
</feature>
<evidence type="ECO:0000256" key="1">
    <source>
        <dbReference type="SAM" id="Phobius"/>
    </source>
</evidence>
<keyword evidence="1" id="KW-1133">Transmembrane helix</keyword>
<keyword evidence="1" id="KW-0812">Transmembrane</keyword>
<dbReference type="RefSeq" id="WP_188774495.1">
    <property type="nucleotide sequence ID" value="NZ_BMMB01000002.1"/>
</dbReference>
<evidence type="ECO:0000313" key="3">
    <source>
        <dbReference type="Proteomes" id="UP001185028"/>
    </source>
</evidence>
<keyword evidence="1" id="KW-0472">Membrane</keyword>
<comment type="caution">
    <text evidence="2">The sequence shown here is derived from an EMBL/GenBank/DDBJ whole genome shotgun (WGS) entry which is preliminary data.</text>
</comment>
<dbReference type="Proteomes" id="UP001185028">
    <property type="component" value="Unassembled WGS sequence"/>
</dbReference>
<sequence>MICLFSYFKFARFPRAEDEEKDTRDPLGGMMRPSSLFDRVSMTVLLSVGLLIVVAAASFAAYGFFYLASFIDLIKFDSRTTAMIYSIWTSAGLFMLAIYIQPATAELLYPLLRRPLAFWHTQVVAIVRNTLLLYTLAEMFHGVHIPGMLGALGLAAIFQLLQCIRFDEDVQSGQQDDKEE</sequence>
<keyword evidence="3" id="KW-1185">Reference proteome</keyword>
<accession>A0ABU1J035</accession>
<feature type="transmembrane region" description="Helical" evidence="1">
    <location>
        <begin position="143"/>
        <end position="161"/>
    </location>
</feature>
<evidence type="ECO:0000313" key="2">
    <source>
        <dbReference type="EMBL" id="MDR6244870.1"/>
    </source>
</evidence>
<organism evidence="2 3">
    <name type="scientific">Paenibacillus hunanensis</name>
    <dbReference type="NCBI Taxonomy" id="539262"/>
    <lineage>
        <taxon>Bacteria</taxon>
        <taxon>Bacillati</taxon>
        <taxon>Bacillota</taxon>
        <taxon>Bacilli</taxon>
        <taxon>Bacillales</taxon>
        <taxon>Paenibacillaceae</taxon>
        <taxon>Paenibacillus</taxon>
    </lineage>
</organism>
<feature type="transmembrane region" description="Helical" evidence="1">
    <location>
        <begin position="85"/>
        <end position="109"/>
    </location>
</feature>
<gene>
    <name evidence="2" type="ORF">JOC58_002767</name>
</gene>
<protein>
    <submittedName>
        <fullName evidence="2">Uncharacterized protein</fullName>
    </submittedName>
</protein>
<proteinExistence type="predicted"/>
<name>A0ABU1J035_9BACL</name>
<dbReference type="EMBL" id="JAVDQH010000010">
    <property type="protein sequence ID" value="MDR6244870.1"/>
    <property type="molecule type" value="Genomic_DNA"/>
</dbReference>